<feature type="compositionally biased region" description="Low complexity" evidence="1">
    <location>
        <begin position="133"/>
        <end position="147"/>
    </location>
</feature>
<evidence type="ECO:0000256" key="1">
    <source>
        <dbReference type="SAM" id="MobiDB-lite"/>
    </source>
</evidence>
<dbReference type="EMBL" id="SNRY01000207">
    <property type="protein sequence ID" value="KAA6344650.1"/>
    <property type="molecule type" value="Genomic_DNA"/>
</dbReference>
<gene>
    <name evidence="2" type="ORF">EZS27_007740</name>
</gene>
<evidence type="ECO:0000313" key="2">
    <source>
        <dbReference type="EMBL" id="KAA6344650.1"/>
    </source>
</evidence>
<comment type="caution">
    <text evidence="2">The sequence shown here is derived from an EMBL/GenBank/DDBJ whole genome shotgun (WGS) entry which is preliminary data.</text>
</comment>
<dbReference type="AlphaFoldDB" id="A0A5J4SHF2"/>
<reference evidence="2" key="1">
    <citation type="submission" date="2019-03" db="EMBL/GenBank/DDBJ databases">
        <title>Single cell metagenomics reveals metabolic interactions within the superorganism composed of flagellate Streblomastix strix and complex community of Bacteroidetes bacteria on its surface.</title>
        <authorList>
            <person name="Treitli S.C."/>
            <person name="Kolisko M."/>
            <person name="Husnik F."/>
            <person name="Keeling P."/>
            <person name="Hampl V."/>
        </authorList>
    </citation>
    <scope>NUCLEOTIDE SEQUENCE</scope>
    <source>
        <strain evidence="2">STM</strain>
    </source>
</reference>
<name>A0A5J4SHF2_9ZZZZ</name>
<feature type="region of interest" description="Disordered" evidence="1">
    <location>
        <begin position="30"/>
        <end position="91"/>
    </location>
</feature>
<feature type="compositionally biased region" description="Gly residues" evidence="1">
    <location>
        <begin position="156"/>
        <end position="167"/>
    </location>
</feature>
<protein>
    <submittedName>
        <fullName evidence="2">Uncharacterized protein</fullName>
    </submittedName>
</protein>
<organism evidence="2">
    <name type="scientific">termite gut metagenome</name>
    <dbReference type="NCBI Taxonomy" id="433724"/>
    <lineage>
        <taxon>unclassified sequences</taxon>
        <taxon>metagenomes</taxon>
        <taxon>organismal metagenomes</taxon>
    </lineage>
</organism>
<proteinExistence type="predicted"/>
<feature type="compositionally biased region" description="Low complexity" evidence="1">
    <location>
        <begin position="62"/>
        <end position="72"/>
    </location>
</feature>
<feature type="compositionally biased region" description="Gly residues" evidence="1">
    <location>
        <begin position="36"/>
        <end position="61"/>
    </location>
</feature>
<accession>A0A5J4SHF2</accession>
<sequence length="167" mass="17876">MNKGNYTALDILTEAKNIASKNLTLETLMFKTNETEGGGGKPNDQQGGAGGMGGNEQGGGQVPQQVPPQQDQGGQGQGKPGEMRSSIDFTTEINTIRKNSLASITRLADQPLSKEYEFFKKLWNDCDKFMEDTQQQAQQSAVQTPQSMQQPQEMAGMGGGVNGGNMA</sequence>
<feature type="region of interest" description="Disordered" evidence="1">
    <location>
        <begin position="133"/>
        <end position="167"/>
    </location>
</feature>